<gene>
    <name evidence="2" type="ORF">ACG00Y_28260</name>
</gene>
<feature type="chain" id="PRO_5046048531" description="PEP-CTERM sorting domain-containing protein" evidence="1">
    <location>
        <begin position="22"/>
        <end position="232"/>
    </location>
</feature>
<comment type="caution">
    <text evidence="2">The sequence shown here is derived from an EMBL/GenBank/DDBJ whole genome shotgun (WGS) entry which is preliminary data.</text>
</comment>
<feature type="signal peptide" evidence="1">
    <location>
        <begin position="1"/>
        <end position="21"/>
    </location>
</feature>
<proteinExistence type="predicted"/>
<evidence type="ECO:0000313" key="3">
    <source>
        <dbReference type="Proteomes" id="UP001606210"/>
    </source>
</evidence>
<evidence type="ECO:0000256" key="1">
    <source>
        <dbReference type="SAM" id="SignalP"/>
    </source>
</evidence>
<sequence>MRATSKLLALALAAVLQPAIAAPAPIVLDFEDITTKVDADGVVDLKIPRYAGVEFKDAAWGLTSSTCDSEAVSNFFTRPANPATGDAGGGCSGLLLASARSGSSIERQFATINLTDGFVTGSSLWYSATTDSTINVTVYEGLDGSGRRMVYEDLEKSNCNGATFCDWSELKLSFDFTAKSIVISGADRSVMLDDISFQPFSTQPAPLPEPGGIALALAALGALGWARKRAAR</sequence>
<protein>
    <recommendedName>
        <fullName evidence="4">PEP-CTERM sorting domain-containing protein</fullName>
    </recommendedName>
</protein>
<dbReference type="RefSeq" id="WP_394484906.1">
    <property type="nucleotide sequence ID" value="NZ_JBIGHV010000016.1"/>
</dbReference>
<reference evidence="2 3" key="1">
    <citation type="submission" date="2024-08" db="EMBL/GenBank/DDBJ databases">
        <authorList>
            <person name="Lu H."/>
        </authorList>
    </citation>
    <scope>NUCLEOTIDE SEQUENCE [LARGE SCALE GENOMIC DNA]</scope>
    <source>
        <strain evidence="2 3">LYH14W</strain>
    </source>
</reference>
<organism evidence="2 3">
    <name type="scientific">Pelomonas parva</name>
    <dbReference type="NCBI Taxonomy" id="3299032"/>
    <lineage>
        <taxon>Bacteria</taxon>
        <taxon>Pseudomonadati</taxon>
        <taxon>Pseudomonadota</taxon>
        <taxon>Betaproteobacteria</taxon>
        <taxon>Burkholderiales</taxon>
        <taxon>Sphaerotilaceae</taxon>
        <taxon>Roseateles</taxon>
    </lineage>
</organism>
<dbReference type="EMBL" id="JBIGHV010000016">
    <property type="protein sequence ID" value="MFG6433829.1"/>
    <property type="molecule type" value="Genomic_DNA"/>
</dbReference>
<keyword evidence="3" id="KW-1185">Reference proteome</keyword>
<name>A0ABW7FB74_9BURK</name>
<dbReference type="Proteomes" id="UP001606210">
    <property type="component" value="Unassembled WGS sequence"/>
</dbReference>
<keyword evidence="1" id="KW-0732">Signal</keyword>
<evidence type="ECO:0008006" key="4">
    <source>
        <dbReference type="Google" id="ProtNLM"/>
    </source>
</evidence>
<evidence type="ECO:0000313" key="2">
    <source>
        <dbReference type="EMBL" id="MFG6433829.1"/>
    </source>
</evidence>
<accession>A0ABW7FB74</accession>